<evidence type="ECO:0000256" key="1">
    <source>
        <dbReference type="SAM" id="Phobius"/>
    </source>
</evidence>
<sequence length="144" mass="15842">MQAIGETLAVLIAGPMVGVEIAVAAFTNPIFDRLDDDAFSRARSDGSRVLGRVMPFWYMATLVVLIAAAVVMSGNWLITTSAVLMALVVLLTVTMMVPINNRIGRWSDGDEAPRDLARRWDRLHWLRVAVLIAMFVLLAFAVAR</sequence>
<keyword evidence="1" id="KW-0472">Membrane</keyword>
<feature type="transmembrane region" description="Helical" evidence="1">
    <location>
        <begin position="76"/>
        <end position="97"/>
    </location>
</feature>
<keyword evidence="1" id="KW-0812">Transmembrane</keyword>
<dbReference type="AlphaFoldDB" id="A0A1X2DBB6"/>
<dbReference type="Pfam" id="PF08592">
    <property type="entry name" value="Anthrone_oxy"/>
    <property type="match status" value="1"/>
</dbReference>
<gene>
    <name evidence="2" type="ORF">AWC22_12155</name>
</gene>
<evidence type="ECO:0000313" key="3">
    <source>
        <dbReference type="Proteomes" id="UP000193087"/>
    </source>
</evidence>
<evidence type="ECO:0000313" key="2">
    <source>
        <dbReference type="EMBL" id="ORW85436.1"/>
    </source>
</evidence>
<organism evidence="2 3">
    <name type="scientific">Mycobacterium riyadhense</name>
    <dbReference type="NCBI Taxonomy" id="486698"/>
    <lineage>
        <taxon>Bacteria</taxon>
        <taxon>Bacillati</taxon>
        <taxon>Actinomycetota</taxon>
        <taxon>Actinomycetes</taxon>
        <taxon>Mycobacteriales</taxon>
        <taxon>Mycobacteriaceae</taxon>
        <taxon>Mycobacterium</taxon>
    </lineage>
</organism>
<dbReference type="InterPro" id="IPR013901">
    <property type="entry name" value="Anthrone_oxy"/>
</dbReference>
<dbReference type="OrthoDB" id="119926at2"/>
<reference evidence="2 3" key="1">
    <citation type="submission" date="2016-01" db="EMBL/GenBank/DDBJ databases">
        <title>The new phylogeny of the genus Mycobacterium.</title>
        <authorList>
            <person name="Tarcisio F."/>
            <person name="Conor M."/>
            <person name="Antonella G."/>
            <person name="Elisabetta G."/>
            <person name="Giulia F.S."/>
            <person name="Sara T."/>
            <person name="Anna F."/>
            <person name="Clotilde B."/>
            <person name="Roberto B."/>
            <person name="Veronica D.S."/>
            <person name="Fabio R."/>
            <person name="Monica P."/>
            <person name="Olivier J."/>
            <person name="Enrico T."/>
            <person name="Nicola S."/>
        </authorList>
    </citation>
    <scope>NUCLEOTIDE SEQUENCE [LARGE SCALE GENOMIC DNA]</scope>
    <source>
        <strain evidence="2 3">DSM 45176</strain>
    </source>
</reference>
<keyword evidence="1" id="KW-1133">Transmembrane helix</keyword>
<name>A0A1X2DBB6_9MYCO</name>
<proteinExistence type="predicted"/>
<dbReference type="Proteomes" id="UP000193087">
    <property type="component" value="Unassembled WGS sequence"/>
</dbReference>
<dbReference type="GeneID" id="93493669"/>
<dbReference type="STRING" id="486698.AWC22_12155"/>
<keyword evidence="3" id="KW-1185">Reference proteome</keyword>
<feature type="transmembrane region" description="Helical" evidence="1">
    <location>
        <begin position="124"/>
        <end position="143"/>
    </location>
</feature>
<protein>
    <recommendedName>
        <fullName evidence="4">DUF1772 domain-containing protein</fullName>
    </recommendedName>
</protein>
<evidence type="ECO:0008006" key="4">
    <source>
        <dbReference type="Google" id="ProtNLM"/>
    </source>
</evidence>
<comment type="caution">
    <text evidence="2">The sequence shown here is derived from an EMBL/GenBank/DDBJ whole genome shotgun (WGS) entry which is preliminary data.</text>
</comment>
<dbReference type="EMBL" id="LQPQ01000030">
    <property type="protein sequence ID" value="ORW85436.1"/>
    <property type="molecule type" value="Genomic_DNA"/>
</dbReference>
<feature type="transmembrane region" description="Helical" evidence="1">
    <location>
        <begin position="49"/>
        <end position="70"/>
    </location>
</feature>
<dbReference type="RefSeq" id="WP_085249256.1">
    <property type="nucleotide sequence ID" value="NZ_CAJMWI010000001.1"/>
</dbReference>
<accession>A0A1X2DBB6</accession>